<keyword evidence="3" id="KW-1185">Reference proteome</keyword>
<dbReference type="HOGENOM" id="CLU_3301838_0_0_4"/>
<feature type="region of interest" description="Disordered" evidence="1">
    <location>
        <begin position="20"/>
        <end position="40"/>
    </location>
</feature>
<accession>H3KEX5</accession>
<feature type="non-terminal residue" evidence="2">
    <location>
        <position position="40"/>
    </location>
</feature>
<organism evidence="2 3">
    <name type="scientific">Sutterella parvirubra YIT 11816</name>
    <dbReference type="NCBI Taxonomy" id="762967"/>
    <lineage>
        <taxon>Bacteria</taxon>
        <taxon>Pseudomonadati</taxon>
        <taxon>Pseudomonadota</taxon>
        <taxon>Betaproteobacteria</taxon>
        <taxon>Burkholderiales</taxon>
        <taxon>Sutterellaceae</taxon>
        <taxon>Sutterella</taxon>
    </lineage>
</organism>
<evidence type="ECO:0000313" key="2">
    <source>
        <dbReference type="EMBL" id="EHY31338.1"/>
    </source>
</evidence>
<gene>
    <name evidence="2" type="ORF">HMPREF9440_01290</name>
</gene>
<dbReference type="EMBL" id="AFBQ01000178">
    <property type="protein sequence ID" value="EHY31338.1"/>
    <property type="molecule type" value="Genomic_DNA"/>
</dbReference>
<comment type="caution">
    <text evidence="2">The sequence shown here is derived from an EMBL/GenBank/DDBJ whole genome shotgun (WGS) entry which is preliminary data.</text>
</comment>
<evidence type="ECO:0000256" key="1">
    <source>
        <dbReference type="SAM" id="MobiDB-lite"/>
    </source>
</evidence>
<protein>
    <submittedName>
        <fullName evidence="2">Uncharacterized protein</fullName>
    </submittedName>
</protein>
<reference evidence="2 3" key="1">
    <citation type="submission" date="2011-11" db="EMBL/GenBank/DDBJ databases">
        <authorList>
            <person name="Weinstock G."/>
            <person name="Sodergren E."/>
            <person name="Clifton S."/>
            <person name="Fulton L."/>
            <person name="Fulton B."/>
            <person name="Courtney L."/>
            <person name="Fronick C."/>
            <person name="Harrison M."/>
            <person name="Strong C."/>
            <person name="Farmer C."/>
            <person name="Delahaunty K."/>
            <person name="Markovic C."/>
            <person name="Hall O."/>
            <person name="Minx P."/>
            <person name="Tomlinson C."/>
            <person name="Mitreva M."/>
            <person name="Hou S."/>
            <person name="Chen J."/>
            <person name="Wollam A."/>
            <person name="Pepin K.H."/>
            <person name="Johnson M."/>
            <person name="Bhonagiri V."/>
            <person name="Zhang X."/>
            <person name="Suruliraj S."/>
            <person name="Warren W."/>
            <person name="Chinwalla A."/>
            <person name="Mardis E.R."/>
            <person name="Wilson R.K."/>
        </authorList>
    </citation>
    <scope>NUCLEOTIDE SEQUENCE [LARGE SCALE GENOMIC DNA]</scope>
    <source>
        <strain evidence="2 3">YIT 11816</strain>
    </source>
</reference>
<name>H3KEX5_9BURK</name>
<dbReference type="AlphaFoldDB" id="H3KEX5"/>
<proteinExistence type="predicted"/>
<sequence>MKPRVFRRTAGFAPKRAQIPRPRSLPKKRPRAGLSHIFTP</sequence>
<dbReference type="Proteomes" id="UP000004956">
    <property type="component" value="Unassembled WGS sequence"/>
</dbReference>
<evidence type="ECO:0000313" key="3">
    <source>
        <dbReference type="Proteomes" id="UP000004956"/>
    </source>
</evidence>